<dbReference type="PANTHER" id="PTHR28283:SF1">
    <property type="entry name" value="3',5'-CYCLIC-NUCLEOTIDE PHOSPHODIESTERASE 1"/>
    <property type="match status" value="1"/>
</dbReference>
<evidence type="ECO:0000259" key="1">
    <source>
        <dbReference type="SMART" id="SM00849"/>
    </source>
</evidence>
<dbReference type="AlphaFoldDB" id="A0A3B0XQW1"/>
<dbReference type="SMART" id="SM00849">
    <property type="entry name" value="Lactamase_B"/>
    <property type="match status" value="1"/>
</dbReference>
<dbReference type="EMBL" id="UOFH01000347">
    <property type="protein sequence ID" value="VAW66503.1"/>
    <property type="molecule type" value="Genomic_DNA"/>
</dbReference>
<dbReference type="Pfam" id="PF12706">
    <property type="entry name" value="Lactamase_B_2"/>
    <property type="match status" value="1"/>
</dbReference>
<protein>
    <submittedName>
        <fullName evidence="2">cAMP phosphodiesterases class-II:Metallo-beta-lactamase superfamily</fullName>
    </submittedName>
</protein>
<reference evidence="2" key="1">
    <citation type="submission" date="2018-06" db="EMBL/GenBank/DDBJ databases">
        <authorList>
            <person name="Zhirakovskaya E."/>
        </authorList>
    </citation>
    <scope>NUCLEOTIDE SEQUENCE</scope>
</reference>
<sequence>MKLRVLGCSGGIGQGLHTSSYMIDSDILLDAGTGVGDLTLQEMHQIKHVFITHSHMDHVLSIPLLVDTLFADLQEQPLLVYARAETIETLKKHIFNWQLWPDFTELPSKEKGVLKFVEVNPGDVITLNERRIEMVDVNHTIPASAYIIESASTTFAYSGDTTTNDNLWHRLNQYAKLDFMIIETAFADEEIELAKLAKHYCPSLLAQDLEKLQHKTKIGIAHLKPGDEERIFQECKDALKGEFELCHLTSDDHFQI</sequence>
<dbReference type="InterPro" id="IPR036866">
    <property type="entry name" value="RibonucZ/Hydroxyglut_hydro"/>
</dbReference>
<dbReference type="GO" id="GO:0004115">
    <property type="term" value="F:3',5'-cyclic-AMP phosphodiesterase activity"/>
    <property type="evidence" value="ECO:0007669"/>
    <property type="project" value="InterPro"/>
</dbReference>
<dbReference type="PANTHER" id="PTHR28283">
    <property type="entry name" value="3',5'-CYCLIC-NUCLEOTIDE PHOSPHODIESTERASE 1"/>
    <property type="match status" value="1"/>
</dbReference>
<dbReference type="CDD" id="cd07735">
    <property type="entry name" value="class_II_PDE_MBL-fold"/>
    <property type="match status" value="1"/>
</dbReference>
<dbReference type="GO" id="GO:0047555">
    <property type="term" value="F:3',5'-cyclic-GMP phosphodiesterase activity"/>
    <property type="evidence" value="ECO:0007669"/>
    <property type="project" value="TreeGrafter"/>
</dbReference>
<dbReference type="SUPFAM" id="SSF56281">
    <property type="entry name" value="Metallo-hydrolase/oxidoreductase"/>
    <property type="match status" value="1"/>
</dbReference>
<dbReference type="InterPro" id="IPR001279">
    <property type="entry name" value="Metallo-B-lactamas"/>
</dbReference>
<accession>A0A3B0XQW1</accession>
<dbReference type="InterPro" id="IPR000396">
    <property type="entry name" value="Pdiesterase2"/>
</dbReference>
<dbReference type="PRINTS" id="PR00388">
    <property type="entry name" value="PDIESTERASE2"/>
</dbReference>
<feature type="domain" description="Metallo-beta-lactamase" evidence="1">
    <location>
        <begin position="17"/>
        <end position="204"/>
    </location>
</feature>
<proteinExistence type="predicted"/>
<evidence type="ECO:0000313" key="2">
    <source>
        <dbReference type="EMBL" id="VAW66503.1"/>
    </source>
</evidence>
<name>A0A3B0XQW1_9ZZZZ</name>
<dbReference type="Gene3D" id="3.60.15.10">
    <property type="entry name" value="Ribonuclease Z/Hydroxyacylglutathione hydrolase-like"/>
    <property type="match status" value="1"/>
</dbReference>
<dbReference type="GO" id="GO:0006198">
    <property type="term" value="P:cAMP catabolic process"/>
    <property type="evidence" value="ECO:0007669"/>
    <property type="project" value="InterPro"/>
</dbReference>
<organism evidence="2">
    <name type="scientific">hydrothermal vent metagenome</name>
    <dbReference type="NCBI Taxonomy" id="652676"/>
    <lineage>
        <taxon>unclassified sequences</taxon>
        <taxon>metagenomes</taxon>
        <taxon>ecological metagenomes</taxon>
    </lineage>
</organism>
<dbReference type="GO" id="GO:1902660">
    <property type="term" value="P:negative regulation of glucose mediated signaling pathway"/>
    <property type="evidence" value="ECO:0007669"/>
    <property type="project" value="TreeGrafter"/>
</dbReference>
<gene>
    <name evidence="2" type="ORF">MNBD_GAMMA08-2221</name>
</gene>